<dbReference type="HOGENOM" id="CLU_2964649_0_0_1"/>
<evidence type="ECO:0000313" key="2">
    <source>
        <dbReference type="Proteomes" id="UP000026961"/>
    </source>
</evidence>
<name>A0A0E0A213_9ORYZ</name>
<evidence type="ECO:0000313" key="1">
    <source>
        <dbReference type="EnsemblPlants" id="OGLUM05G25270.1"/>
    </source>
</evidence>
<proteinExistence type="predicted"/>
<dbReference type="AlphaFoldDB" id="A0A0E0A213"/>
<organism evidence="1">
    <name type="scientific">Oryza glumipatula</name>
    <dbReference type="NCBI Taxonomy" id="40148"/>
    <lineage>
        <taxon>Eukaryota</taxon>
        <taxon>Viridiplantae</taxon>
        <taxon>Streptophyta</taxon>
        <taxon>Embryophyta</taxon>
        <taxon>Tracheophyta</taxon>
        <taxon>Spermatophyta</taxon>
        <taxon>Magnoliopsida</taxon>
        <taxon>Liliopsida</taxon>
        <taxon>Poales</taxon>
        <taxon>Poaceae</taxon>
        <taxon>BOP clade</taxon>
        <taxon>Oryzoideae</taxon>
        <taxon>Oryzeae</taxon>
        <taxon>Oryzinae</taxon>
        <taxon>Oryza</taxon>
    </lineage>
</organism>
<dbReference type="Gramene" id="OGLUM05G25270.1">
    <property type="protein sequence ID" value="OGLUM05G25270.1"/>
    <property type="gene ID" value="OGLUM05G25270"/>
</dbReference>
<dbReference type="Proteomes" id="UP000026961">
    <property type="component" value="Chromosome 5"/>
</dbReference>
<protein>
    <submittedName>
        <fullName evidence="1">Uncharacterized protein</fullName>
    </submittedName>
</protein>
<sequence length="59" mass="6303">MGFPTLKRLLRSGGCVSISAGGGIGNRGKSKTVEAASCAVYTANPQPWYWMLIEIVLVF</sequence>
<dbReference type="EnsemblPlants" id="OGLUM05G25270.1">
    <property type="protein sequence ID" value="OGLUM05G25270.1"/>
    <property type="gene ID" value="OGLUM05G25270"/>
</dbReference>
<reference evidence="1" key="2">
    <citation type="submission" date="2018-05" db="EMBL/GenBank/DDBJ databases">
        <title>OgluRS3 (Oryza glumaepatula Reference Sequence Version 3).</title>
        <authorList>
            <person name="Zhang J."/>
            <person name="Kudrna D."/>
            <person name="Lee S."/>
            <person name="Talag J."/>
            <person name="Welchert J."/>
            <person name="Wing R.A."/>
        </authorList>
    </citation>
    <scope>NUCLEOTIDE SEQUENCE [LARGE SCALE GENOMIC DNA]</scope>
</reference>
<reference evidence="1" key="1">
    <citation type="submission" date="2015-04" db="UniProtKB">
        <authorList>
            <consortium name="EnsemblPlants"/>
        </authorList>
    </citation>
    <scope>IDENTIFICATION</scope>
</reference>
<keyword evidence="2" id="KW-1185">Reference proteome</keyword>
<accession>A0A0E0A213</accession>